<evidence type="ECO:0000259" key="4">
    <source>
        <dbReference type="Pfam" id="PF13656"/>
    </source>
</evidence>
<dbReference type="GO" id="GO:0005736">
    <property type="term" value="C:RNA polymerase I complex"/>
    <property type="evidence" value="ECO:0000318"/>
    <property type="project" value="GO_Central"/>
</dbReference>
<dbReference type="SUPFAM" id="SSF55257">
    <property type="entry name" value="RBP11-like subunits of RNA polymerase"/>
    <property type="match status" value="1"/>
</dbReference>
<organism evidence="5 6">
    <name type="scientific">Giardia intestinalis (strain ATCC 50803 / WB clone C6)</name>
    <name type="common">Giardia lamblia</name>
    <dbReference type="NCBI Taxonomy" id="184922"/>
    <lineage>
        <taxon>Eukaryota</taxon>
        <taxon>Metamonada</taxon>
        <taxon>Diplomonadida</taxon>
        <taxon>Hexamitidae</taxon>
        <taxon>Giardiinae</taxon>
        <taxon>Giardia</taxon>
    </lineage>
</organism>
<dbReference type="RefSeq" id="XP_001709183.1">
    <property type="nucleotide sequence ID" value="XM_001709131.1"/>
</dbReference>
<dbReference type="PANTHER" id="PTHR13946:SF28">
    <property type="entry name" value="DNA-DIRECTED RNA POLYMERASES I AND III SUBUNIT RPAC2"/>
    <property type="match status" value="1"/>
</dbReference>
<keyword evidence="1 5" id="KW-0240">DNA-directed RNA polymerase</keyword>
<comment type="similarity">
    <text evidence="3">Belongs to the archaeal Rpo11/eukaryotic RPB11/RPC19 RNA polymerase subunit family.</text>
</comment>
<dbReference type="HOGENOM" id="CLU_2297041_0_0_1"/>
<reference evidence="5 6" key="1">
    <citation type="journal article" date="2007" name="Science">
        <title>Genomic minimalism in the early diverging intestinal parasite Giardia lamblia.</title>
        <authorList>
            <person name="Morrison H.G."/>
            <person name="McArthur A.G."/>
            <person name="Gillin F.D."/>
            <person name="Aley S.B."/>
            <person name="Adam R.D."/>
            <person name="Olsen G.J."/>
            <person name="Best A.A."/>
            <person name="Cande W.Z."/>
            <person name="Chen F."/>
            <person name="Cipriano M.J."/>
            <person name="Davids B.J."/>
            <person name="Dawson S.C."/>
            <person name="Elmendorf H.G."/>
            <person name="Hehl A.B."/>
            <person name="Holder M.E."/>
            <person name="Huse S.M."/>
            <person name="Kim U.U."/>
            <person name="Lasek-Nesselquist E."/>
            <person name="Manning G."/>
            <person name="Nigam A."/>
            <person name="Nixon J.E."/>
            <person name="Palm D."/>
            <person name="Passamaneck N.E."/>
            <person name="Prabhu A."/>
            <person name="Reich C.I."/>
            <person name="Reiner D.S."/>
            <person name="Samuelson J."/>
            <person name="Svard S.G."/>
            <person name="Sogin M.L."/>
        </authorList>
    </citation>
    <scope>NUCLEOTIDE SEQUENCE [LARGE SCALE GENOMIC DNA]</scope>
    <source>
        <strain evidence="5 6">WB C6</strain>
    </source>
</reference>
<dbReference type="KEGG" id="gla:GL50803_0010840"/>
<keyword evidence="2" id="KW-0804">Transcription</keyword>
<dbReference type="GO" id="GO:0005666">
    <property type="term" value="C:RNA polymerase III complex"/>
    <property type="evidence" value="ECO:0000318"/>
    <property type="project" value="GO_Central"/>
</dbReference>
<name>A8B7A8_GIAIC</name>
<dbReference type="VEuPathDB" id="GiardiaDB:GL50803_10840"/>
<protein>
    <submittedName>
        <fullName evidence="5">DNA-directed RNA polymerases I and III 16 kDa polypeptide</fullName>
    </submittedName>
</protein>
<accession>A8B7A8</accession>
<dbReference type="FunCoup" id="A8B7A8">
    <property type="interactions" value="116"/>
</dbReference>
<dbReference type="GO" id="GO:0003677">
    <property type="term" value="F:DNA binding"/>
    <property type="evidence" value="ECO:0007669"/>
    <property type="project" value="InterPro"/>
</dbReference>
<dbReference type="InterPro" id="IPR009025">
    <property type="entry name" value="RBP11-like_dimer"/>
</dbReference>
<gene>
    <name evidence="5" type="ORF">GL50803_0010840</name>
</gene>
<evidence type="ECO:0000313" key="5">
    <source>
        <dbReference type="EMBL" id="KAE8301744.1"/>
    </source>
</evidence>
<dbReference type="STRING" id="184922.A8B7A8"/>
<dbReference type="Gene3D" id="3.30.1360.10">
    <property type="entry name" value="RNA polymerase, RBP11-like subunit"/>
    <property type="match status" value="1"/>
</dbReference>
<dbReference type="GeneID" id="5702104"/>
<dbReference type="AlphaFoldDB" id="A8B7A8"/>
<dbReference type="InterPro" id="IPR008193">
    <property type="entry name" value="RNA_pol_Rpb11_13-16kDa_CS"/>
</dbReference>
<evidence type="ECO:0000313" key="6">
    <source>
        <dbReference type="Proteomes" id="UP000001548"/>
    </source>
</evidence>
<comment type="caution">
    <text evidence="5">The sequence shown here is derived from an EMBL/GenBank/DDBJ whole genome shotgun (WGS) entry which is preliminary data.</text>
</comment>
<dbReference type="InterPro" id="IPR033898">
    <property type="entry name" value="RNAP_AC19"/>
</dbReference>
<dbReference type="EMBL" id="AACB03000005">
    <property type="protein sequence ID" value="KAE8301744.1"/>
    <property type="molecule type" value="Genomic_DNA"/>
</dbReference>
<dbReference type="CDD" id="cd07029">
    <property type="entry name" value="RNAP_I_III_AC19"/>
    <property type="match status" value="1"/>
</dbReference>
<feature type="domain" description="DNA-directed RNA polymerase RBP11-like dimerisation" evidence="4">
    <location>
        <begin position="6"/>
        <end position="75"/>
    </location>
</feature>
<dbReference type="Proteomes" id="UP000001548">
    <property type="component" value="Unassembled WGS sequence"/>
</dbReference>
<dbReference type="GO" id="GO:0006383">
    <property type="term" value="P:transcription by RNA polymerase III"/>
    <property type="evidence" value="ECO:0000318"/>
    <property type="project" value="GO_Central"/>
</dbReference>
<evidence type="ECO:0000256" key="3">
    <source>
        <dbReference type="ARBA" id="ARBA00025751"/>
    </source>
</evidence>
<dbReference type="PANTHER" id="PTHR13946">
    <property type="entry name" value="DNA-DIRECTED RNA POLYMERASE I,II,III"/>
    <property type="match status" value="1"/>
</dbReference>
<evidence type="ECO:0000256" key="1">
    <source>
        <dbReference type="ARBA" id="ARBA00022478"/>
    </source>
</evidence>
<dbReference type="InterPro" id="IPR036603">
    <property type="entry name" value="RBP11-like"/>
</dbReference>
<keyword evidence="6" id="KW-1185">Reference proteome</keyword>
<dbReference type="GO" id="GO:0006362">
    <property type="term" value="P:transcription elongation by RNA polymerase I"/>
    <property type="evidence" value="ECO:0000318"/>
    <property type="project" value="GO_Central"/>
</dbReference>
<dbReference type="GO" id="GO:0046983">
    <property type="term" value="F:protein dimerization activity"/>
    <property type="evidence" value="ECO:0007669"/>
    <property type="project" value="InterPro"/>
</dbReference>
<dbReference type="Pfam" id="PF13656">
    <property type="entry name" value="RNA_pol_L_2"/>
    <property type="match status" value="1"/>
</dbReference>
<sequence>MEGRNATFVIVNEDHTLGNCIRYCLTCNPAVSFAGYSVPHPAEPKLNLRIQSDTQSATDCLLQAADLMYAIASVLRQRLAEACGVSPPPSSRTSENRSITQ</sequence>
<proteinExistence type="inferred from homology"/>
<evidence type="ECO:0000256" key="2">
    <source>
        <dbReference type="ARBA" id="ARBA00023163"/>
    </source>
</evidence>
<dbReference type="GO" id="GO:0003899">
    <property type="term" value="F:DNA-directed RNA polymerase activity"/>
    <property type="evidence" value="ECO:0007669"/>
    <property type="project" value="InterPro"/>
</dbReference>
<dbReference type="PROSITE" id="PS01154">
    <property type="entry name" value="RNA_POL_L_13KD"/>
    <property type="match status" value="1"/>
</dbReference>
<dbReference type="OMA" id="NCIRYCL"/>